<dbReference type="SMART" id="SM00448">
    <property type="entry name" value="REC"/>
    <property type="match status" value="1"/>
</dbReference>
<sequence>MRSDERKHRILFVDDETGVLRGLKRSLRKMRNEWDMRFACGAQEALSMMEEERADIIVSDMQMPEMDGADLLETVRKSYPHTNRIILSGYTKEESVLKTVGPAHFYLAKPCSTEDITNAITRLVDMRAYVSNEHLRDFSNSIRKLPSIPSIVRELIVELEKDEPSIECVAEVISRDIALTAQTLRLTNSAFFSLPFKATTPLQAVKLLGIETIRDVILTAGVVGVFQGSKEEAMSLERLSNNCLVIGQLARDICEYWDLSKQECGQASCAGVVSHLGTLLLQTANHDQYQEAMKSLNDGDGELIEAEENTFNTNHQKIGAYMLGLWGFALPIIEAVGYHHSLPPEQLTKRSPMLALYISQVLCKGENWDMEQQKELKNMLDWDAISHLVSENEFEIWLELLNKRAHTKLREDEGV</sequence>
<dbReference type="Pfam" id="PF08668">
    <property type="entry name" value="HDOD"/>
    <property type="match status" value="1"/>
</dbReference>
<dbReference type="PROSITE" id="PS50110">
    <property type="entry name" value="RESPONSE_REGULATORY"/>
    <property type="match status" value="1"/>
</dbReference>
<dbReference type="PANTHER" id="PTHR33525:SF3">
    <property type="entry name" value="RIBONUCLEASE Y"/>
    <property type="match status" value="1"/>
</dbReference>
<evidence type="ECO:0000256" key="1">
    <source>
        <dbReference type="PROSITE-ProRule" id="PRU00169"/>
    </source>
</evidence>
<keyword evidence="1" id="KW-0597">Phosphoprotein</keyword>
<reference evidence="4" key="2">
    <citation type="submission" date="2020-09" db="EMBL/GenBank/DDBJ databases">
        <authorList>
            <person name="Sun Q."/>
            <person name="Zhou Y."/>
        </authorList>
    </citation>
    <scope>NUCLEOTIDE SEQUENCE</scope>
    <source>
        <strain evidence="4">CGMCC 1.15254</strain>
    </source>
</reference>
<dbReference type="Pfam" id="PF00072">
    <property type="entry name" value="Response_reg"/>
    <property type="match status" value="1"/>
</dbReference>
<evidence type="ECO:0000259" key="2">
    <source>
        <dbReference type="PROSITE" id="PS50110"/>
    </source>
</evidence>
<dbReference type="InterPro" id="IPR011006">
    <property type="entry name" value="CheY-like_superfamily"/>
</dbReference>
<dbReference type="SUPFAM" id="SSF109604">
    <property type="entry name" value="HD-domain/PDEase-like"/>
    <property type="match status" value="1"/>
</dbReference>
<dbReference type="InterPro" id="IPR052340">
    <property type="entry name" value="RNase_Y/CdgJ"/>
</dbReference>
<dbReference type="EMBL" id="BMHV01000003">
    <property type="protein sequence ID" value="GGF55425.1"/>
    <property type="molecule type" value="Genomic_DNA"/>
</dbReference>
<comment type="caution">
    <text evidence="4">The sequence shown here is derived from an EMBL/GenBank/DDBJ whole genome shotgun (WGS) entry which is preliminary data.</text>
</comment>
<dbReference type="GO" id="GO:0000160">
    <property type="term" value="P:phosphorelay signal transduction system"/>
    <property type="evidence" value="ECO:0007669"/>
    <property type="project" value="InterPro"/>
</dbReference>
<dbReference type="Proteomes" id="UP000632498">
    <property type="component" value="Unassembled WGS sequence"/>
</dbReference>
<dbReference type="PROSITE" id="PS51833">
    <property type="entry name" value="HDOD"/>
    <property type="match status" value="1"/>
</dbReference>
<dbReference type="InterPro" id="IPR001789">
    <property type="entry name" value="Sig_transdc_resp-reg_receiver"/>
</dbReference>
<dbReference type="Gene3D" id="1.10.3210.10">
    <property type="entry name" value="Hypothetical protein af1432"/>
    <property type="match status" value="1"/>
</dbReference>
<feature type="domain" description="Response regulatory" evidence="2">
    <location>
        <begin position="9"/>
        <end position="124"/>
    </location>
</feature>
<protein>
    <submittedName>
        <fullName evidence="4">Signal transduction protein</fullName>
    </submittedName>
</protein>
<dbReference type="InterPro" id="IPR013976">
    <property type="entry name" value="HDOD"/>
</dbReference>
<reference evidence="4" key="1">
    <citation type="journal article" date="2014" name="Int. J. Syst. Evol. Microbiol.">
        <title>Complete genome sequence of Corynebacterium casei LMG S-19264T (=DSM 44701T), isolated from a smear-ripened cheese.</title>
        <authorList>
            <consortium name="US DOE Joint Genome Institute (JGI-PGF)"/>
            <person name="Walter F."/>
            <person name="Albersmeier A."/>
            <person name="Kalinowski J."/>
            <person name="Ruckert C."/>
        </authorList>
    </citation>
    <scope>NUCLEOTIDE SEQUENCE</scope>
    <source>
        <strain evidence="4">CGMCC 1.15254</strain>
    </source>
</reference>
<dbReference type="SUPFAM" id="SSF52172">
    <property type="entry name" value="CheY-like"/>
    <property type="match status" value="1"/>
</dbReference>
<gene>
    <name evidence="4" type="ORF">GCM10011332_06030</name>
</gene>
<dbReference type="PANTHER" id="PTHR33525">
    <property type="match status" value="1"/>
</dbReference>
<dbReference type="Gene3D" id="3.40.50.2300">
    <property type="match status" value="1"/>
</dbReference>
<dbReference type="InterPro" id="IPR014626">
    <property type="entry name" value="Sig_transdc_resp-reg_put"/>
</dbReference>
<evidence type="ECO:0000313" key="5">
    <source>
        <dbReference type="Proteomes" id="UP000632498"/>
    </source>
</evidence>
<dbReference type="PIRSF" id="PIRSF036883">
    <property type="entry name" value="RR_HD-GYP_mod"/>
    <property type="match status" value="1"/>
</dbReference>
<keyword evidence="5" id="KW-1185">Reference proteome</keyword>
<dbReference type="RefSeq" id="WP_188661431.1">
    <property type="nucleotide sequence ID" value="NZ_BMHV01000003.1"/>
</dbReference>
<organism evidence="4 5">
    <name type="scientific">Terasakiella brassicae</name>
    <dbReference type="NCBI Taxonomy" id="1634917"/>
    <lineage>
        <taxon>Bacteria</taxon>
        <taxon>Pseudomonadati</taxon>
        <taxon>Pseudomonadota</taxon>
        <taxon>Alphaproteobacteria</taxon>
        <taxon>Rhodospirillales</taxon>
        <taxon>Terasakiellaceae</taxon>
        <taxon>Terasakiella</taxon>
    </lineage>
</organism>
<dbReference type="AlphaFoldDB" id="A0A917BSS4"/>
<accession>A0A917BSS4</accession>
<proteinExistence type="predicted"/>
<dbReference type="CDD" id="cd17569">
    <property type="entry name" value="REC_HupR-like"/>
    <property type="match status" value="1"/>
</dbReference>
<evidence type="ECO:0000259" key="3">
    <source>
        <dbReference type="PROSITE" id="PS51833"/>
    </source>
</evidence>
<feature type="domain" description="HDOD" evidence="3">
    <location>
        <begin position="145"/>
        <end position="342"/>
    </location>
</feature>
<feature type="modified residue" description="4-aspartylphosphate" evidence="1">
    <location>
        <position position="60"/>
    </location>
</feature>
<name>A0A917BSS4_9PROT</name>
<evidence type="ECO:0000313" key="4">
    <source>
        <dbReference type="EMBL" id="GGF55425.1"/>
    </source>
</evidence>